<dbReference type="Gene3D" id="3.30.70.270">
    <property type="match status" value="1"/>
</dbReference>
<dbReference type="InterPro" id="IPR043128">
    <property type="entry name" value="Rev_trsase/Diguanyl_cyclase"/>
</dbReference>
<comment type="caution">
    <text evidence="4">The sequence shown here is derived from an EMBL/GenBank/DDBJ whole genome shotgun (WGS) entry which is preliminary data.</text>
</comment>
<dbReference type="NCBIfam" id="TIGR00254">
    <property type="entry name" value="GGDEF"/>
    <property type="match status" value="1"/>
</dbReference>
<evidence type="ECO:0000259" key="3">
    <source>
        <dbReference type="PROSITE" id="PS50887"/>
    </source>
</evidence>
<sequence>MHSPRSKPEETSRESGTACDCSRTAGFEIILDSIDAIVYVADIHTHELLYLNSYGRQHYGDPKDLKCWQVLQPGQTGPCDFCSTPYLLDADGKPAGVYVWETRDTHTGRWYECRDQARYWLDGRLVRIEIATDITERKRIEVELAAAKHQAEVLAHVDELTGLNNRRAFFQLGLQAFRQAARAASPIAVIMFDLDHFKQINDAHGHLVGDKVLVAVANGMRSQIREADIAGRLGGEEFALILPQTNLSEALTAAERLRGVIAATSLTHGSIHICCTSSFGVAVCEDGSLDLEHMLSLADAELYKAKRNGRNRVEHAGS</sequence>
<dbReference type="SMART" id="SM00267">
    <property type="entry name" value="GGDEF"/>
    <property type="match status" value="1"/>
</dbReference>
<reference evidence="4 5" key="1">
    <citation type="submission" date="2024-09" db="EMBL/GenBank/DDBJ databases">
        <authorList>
            <person name="Sun Q."/>
            <person name="Mori K."/>
        </authorList>
    </citation>
    <scope>NUCLEOTIDE SEQUENCE [LARGE SCALE GENOMIC DNA]</scope>
    <source>
        <strain evidence="4 5">NCAIM B.01794</strain>
    </source>
</reference>
<evidence type="ECO:0000313" key="5">
    <source>
        <dbReference type="Proteomes" id="UP001589891"/>
    </source>
</evidence>
<gene>
    <name evidence="4" type="ORF">ACFFGX_21500</name>
</gene>
<dbReference type="InterPro" id="IPR035965">
    <property type="entry name" value="PAS-like_dom_sf"/>
</dbReference>
<dbReference type="EMBL" id="JBHLSS010000145">
    <property type="protein sequence ID" value="MFC0712008.1"/>
    <property type="molecule type" value="Genomic_DNA"/>
</dbReference>
<evidence type="ECO:0000256" key="2">
    <source>
        <dbReference type="ARBA" id="ARBA00034247"/>
    </source>
</evidence>
<dbReference type="InterPro" id="IPR050469">
    <property type="entry name" value="Diguanylate_Cyclase"/>
</dbReference>
<keyword evidence="4" id="KW-0808">Transferase</keyword>
<proteinExistence type="predicted"/>
<dbReference type="InterPro" id="IPR029787">
    <property type="entry name" value="Nucleotide_cyclase"/>
</dbReference>
<evidence type="ECO:0000256" key="1">
    <source>
        <dbReference type="ARBA" id="ARBA00012528"/>
    </source>
</evidence>
<dbReference type="SUPFAM" id="SSF55073">
    <property type="entry name" value="Nucleotide cyclase"/>
    <property type="match status" value="1"/>
</dbReference>
<dbReference type="RefSeq" id="WP_376949245.1">
    <property type="nucleotide sequence ID" value="NZ_CP171449.1"/>
</dbReference>
<dbReference type="Pfam" id="PF00990">
    <property type="entry name" value="GGDEF"/>
    <property type="match status" value="1"/>
</dbReference>
<evidence type="ECO:0000313" key="4">
    <source>
        <dbReference type="EMBL" id="MFC0712008.1"/>
    </source>
</evidence>
<dbReference type="Gene3D" id="3.30.450.20">
    <property type="entry name" value="PAS domain"/>
    <property type="match status" value="1"/>
</dbReference>
<dbReference type="Proteomes" id="UP001589891">
    <property type="component" value="Unassembled WGS sequence"/>
</dbReference>
<organism evidence="4 5">
    <name type="scientific">Azorhizophilus paspali</name>
    <name type="common">Azotobacter paspali</name>
    <dbReference type="NCBI Taxonomy" id="69963"/>
    <lineage>
        <taxon>Bacteria</taxon>
        <taxon>Pseudomonadati</taxon>
        <taxon>Pseudomonadota</taxon>
        <taxon>Gammaproteobacteria</taxon>
        <taxon>Pseudomonadales</taxon>
        <taxon>Pseudomonadaceae</taxon>
        <taxon>Azorhizophilus</taxon>
    </lineage>
</organism>
<dbReference type="EC" id="2.7.7.65" evidence="1"/>
<feature type="domain" description="GGDEF" evidence="3">
    <location>
        <begin position="185"/>
        <end position="318"/>
    </location>
</feature>
<protein>
    <recommendedName>
        <fullName evidence="1">diguanylate cyclase</fullName>
        <ecNumber evidence="1">2.7.7.65</ecNumber>
    </recommendedName>
</protein>
<dbReference type="PANTHER" id="PTHR45138:SF9">
    <property type="entry name" value="DIGUANYLATE CYCLASE DGCM-RELATED"/>
    <property type="match status" value="1"/>
</dbReference>
<accession>A0ABV6SS42</accession>
<dbReference type="CDD" id="cd01949">
    <property type="entry name" value="GGDEF"/>
    <property type="match status" value="1"/>
</dbReference>
<dbReference type="PROSITE" id="PS50887">
    <property type="entry name" value="GGDEF"/>
    <property type="match status" value="1"/>
</dbReference>
<keyword evidence="4" id="KW-0548">Nucleotidyltransferase</keyword>
<dbReference type="PANTHER" id="PTHR45138">
    <property type="entry name" value="REGULATORY COMPONENTS OF SENSORY TRANSDUCTION SYSTEM"/>
    <property type="match status" value="1"/>
</dbReference>
<dbReference type="GO" id="GO:0052621">
    <property type="term" value="F:diguanylate cyclase activity"/>
    <property type="evidence" value="ECO:0007669"/>
    <property type="project" value="UniProtKB-EC"/>
</dbReference>
<dbReference type="SUPFAM" id="SSF55785">
    <property type="entry name" value="PYP-like sensor domain (PAS domain)"/>
    <property type="match status" value="1"/>
</dbReference>
<keyword evidence="5" id="KW-1185">Reference proteome</keyword>
<dbReference type="InterPro" id="IPR000160">
    <property type="entry name" value="GGDEF_dom"/>
</dbReference>
<comment type="catalytic activity">
    <reaction evidence="2">
        <text>2 GTP = 3',3'-c-di-GMP + 2 diphosphate</text>
        <dbReference type="Rhea" id="RHEA:24898"/>
        <dbReference type="ChEBI" id="CHEBI:33019"/>
        <dbReference type="ChEBI" id="CHEBI:37565"/>
        <dbReference type="ChEBI" id="CHEBI:58805"/>
        <dbReference type="EC" id="2.7.7.65"/>
    </reaction>
</comment>
<name>A0ABV6SS42_AZOPA</name>